<dbReference type="EMBL" id="JABFTP020000185">
    <property type="protein sequence ID" value="KAL3286435.1"/>
    <property type="molecule type" value="Genomic_DNA"/>
</dbReference>
<keyword evidence="11" id="KW-0325">Glycoprotein</keyword>
<evidence type="ECO:0000256" key="11">
    <source>
        <dbReference type="ARBA" id="ARBA00023180"/>
    </source>
</evidence>
<dbReference type="PANTHER" id="PTHR48438:SF1">
    <property type="entry name" value="ALPHA-(1,3)-FUCOSYLTRANSFERASE C-RELATED"/>
    <property type="match status" value="1"/>
</dbReference>
<dbReference type="InterPro" id="IPR001503">
    <property type="entry name" value="Glyco_trans_10"/>
</dbReference>
<keyword evidence="10" id="KW-0472">Membrane</keyword>
<keyword evidence="4 12" id="KW-0328">Glycosyltransferase</keyword>
<dbReference type="EC" id="2.4.1.-" evidence="12"/>
<dbReference type="GO" id="GO:0032580">
    <property type="term" value="C:Golgi cisterna membrane"/>
    <property type="evidence" value="ECO:0007669"/>
    <property type="project" value="UniProtKB-SubCell"/>
</dbReference>
<evidence type="ECO:0000256" key="6">
    <source>
        <dbReference type="ARBA" id="ARBA00022692"/>
    </source>
</evidence>
<feature type="domain" description="Fucosyltransferase N-terminal" evidence="15">
    <location>
        <begin position="39"/>
        <end position="148"/>
    </location>
</feature>
<evidence type="ECO:0000256" key="9">
    <source>
        <dbReference type="ARBA" id="ARBA00023034"/>
    </source>
</evidence>
<dbReference type="InterPro" id="IPR031481">
    <property type="entry name" value="Glyco_tran_10_N"/>
</dbReference>
<keyword evidence="6 12" id="KW-0812">Transmembrane</keyword>
<evidence type="ECO:0000313" key="16">
    <source>
        <dbReference type="EMBL" id="KAL3286435.1"/>
    </source>
</evidence>
<keyword evidence="13" id="KW-0732">Signal</keyword>
<feature type="chain" id="PRO_5044835560" description="Fucosyltransferase" evidence="13">
    <location>
        <begin position="24"/>
        <end position="370"/>
    </location>
</feature>
<dbReference type="Gene3D" id="3.40.50.11660">
    <property type="entry name" value="Glycosyl transferase family 10, C-terminal domain"/>
    <property type="match status" value="1"/>
</dbReference>
<evidence type="ECO:0000256" key="10">
    <source>
        <dbReference type="ARBA" id="ARBA00023136"/>
    </source>
</evidence>
<proteinExistence type="inferred from homology"/>
<feature type="signal peptide" evidence="13">
    <location>
        <begin position="1"/>
        <end position="23"/>
    </location>
</feature>
<evidence type="ECO:0000256" key="7">
    <source>
        <dbReference type="ARBA" id="ARBA00022968"/>
    </source>
</evidence>
<dbReference type="Pfam" id="PF00852">
    <property type="entry name" value="Glyco_transf_10"/>
    <property type="match status" value="1"/>
</dbReference>
<evidence type="ECO:0000256" key="12">
    <source>
        <dbReference type="RuleBase" id="RU003832"/>
    </source>
</evidence>
<dbReference type="Proteomes" id="UP001516400">
    <property type="component" value="Unassembled WGS sequence"/>
</dbReference>
<evidence type="ECO:0000256" key="1">
    <source>
        <dbReference type="ARBA" id="ARBA00004447"/>
    </source>
</evidence>
<dbReference type="GO" id="GO:0008417">
    <property type="term" value="F:fucosyltransferase activity"/>
    <property type="evidence" value="ECO:0007669"/>
    <property type="project" value="UniProtKB-ARBA"/>
</dbReference>
<organism evidence="16 17">
    <name type="scientific">Cryptolaemus montrouzieri</name>
    <dbReference type="NCBI Taxonomy" id="559131"/>
    <lineage>
        <taxon>Eukaryota</taxon>
        <taxon>Metazoa</taxon>
        <taxon>Ecdysozoa</taxon>
        <taxon>Arthropoda</taxon>
        <taxon>Hexapoda</taxon>
        <taxon>Insecta</taxon>
        <taxon>Pterygota</taxon>
        <taxon>Neoptera</taxon>
        <taxon>Endopterygota</taxon>
        <taxon>Coleoptera</taxon>
        <taxon>Polyphaga</taxon>
        <taxon>Cucujiformia</taxon>
        <taxon>Coccinelloidea</taxon>
        <taxon>Coccinellidae</taxon>
        <taxon>Scymninae</taxon>
        <taxon>Scymnini</taxon>
        <taxon>Cryptolaemus</taxon>
    </lineage>
</organism>
<dbReference type="FunFam" id="3.40.50.11660:FF:000004">
    <property type="entry name" value="Glycoprotein 3-alpha-L-fucosyltransferase A"/>
    <property type="match status" value="1"/>
</dbReference>
<evidence type="ECO:0000259" key="15">
    <source>
        <dbReference type="Pfam" id="PF17039"/>
    </source>
</evidence>
<evidence type="ECO:0000256" key="13">
    <source>
        <dbReference type="SAM" id="SignalP"/>
    </source>
</evidence>
<evidence type="ECO:0000256" key="4">
    <source>
        <dbReference type="ARBA" id="ARBA00022676"/>
    </source>
</evidence>
<keyword evidence="5 12" id="KW-0808">Transferase</keyword>
<dbReference type="InterPro" id="IPR055270">
    <property type="entry name" value="Glyco_tran_10_C"/>
</dbReference>
<comment type="subcellular location">
    <subcellularLocation>
        <location evidence="1 12">Golgi apparatus</location>
        <location evidence="1 12">Golgi stack membrane</location>
        <topology evidence="1 12">Single-pass type II membrane protein</topology>
    </subcellularLocation>
</comment>
<keyword evidence="17" id="KW-1185">Reference proteome</keyword>
<dbReference type="Pfam" id="PF17039">
    <property type="entry name" value="Glyco_tran_10_N"/>
    <property type="match status" value="1"/>
</dbReference>
<evidence type="ECO:0000313" key="17">
    <source>
        <dbReference type="Proteomes" id="UP001516400"/>
    </source>
</evidence>
<keyword evidence="7" id="KW-0735">Signal-anchor</keyword>
<keyword evidence="9 12" id="KW-0333">Golgi apparatus</keyword>
<reference evidence="16 17" key="1">
    <citation type="journal article" date="2021" name="BMC Biol.">
        <title>Horizontally acquired antibacterial genes associated with adaptive radiation of ladybird beetles.</title>
        <authorList>
            <person name="Li H.S."/>
            <person name="Tang X.F."/>
            <person name="Huang Y.H."/>
            <person name="Xu Z.Y."/>
            <person name="Chen M.L."/>
            <person name="Du X.Y."/>
            <person name="Qiu B.Y."/>
            <person name="Chen P.T."/>
            <person name="Zhang W."/>
            <person name="Slipinski A."/>
            <person name="Escalona H.E."/>
            <person name="Waterhouse R.M."/>
            <person name="Zwick A."/>
            <person name="Pang H."/>
        </authorList>
    </citation>
    <scope>NUCLEOTIDE SEQUENCE [LARGE SCALE GENOMIC DNA]</scope>
    <source>
        <strain evidence="16">SYSU2018</strain>
    </source>
</reference>
<dbReference type="InterPro" id="IPR038577">
    <property type="entry name" value="GT10-like_C_sf"/>
</dbReference>
<comment type="pathway">
    <text evidence="2">Protein modification; protein glycosylation.</text>
</comment>
<evidence type="ECO:0000259" key="14">
    <source>
        <dbReference type="Pfam" id="PF00852"/>
    </source>
</evidence>
<protein>
    <recommendedName>
        <fullName evidence="12">Fucosyltransferase</fullName>
        <ecNumber evidence="12">2.4.1.-</ecNumber>
    </recommendedName>
</protein>
<evidence type="ECO:0000256" key="2">
    <source>
        <dbReference type="ARBA" id="ARBA00004922"/>
    </source>
</evidence>
<dbReference type="AlphaFoldDB" id="A0ABD2P6G8"/>
<keyword evidence="8" id="KW-1133">Transmembrane helix</keyword>
<comment type="caution">
    <text evidence="16">The sequence shown here is derived from an EMBL/GenBank/DDBJ whole genome shotgun (WGS) entry which is preliminary data.</text>
</comment>
<name>A0ABD2P6G8_9CUCU</name>
<dbReference type="SUPFAM" id="SSF53756">
    <property type="entry name" value="UDP-Glycosyltransferase/glycogen phosphorylase"/>
    <property type="match status" value="1"/>
</dbReference>
<evidence type="ECO:0000256" key="8">
    <source>
        <dbReference type="ARBA" id="ARBA00022989"/>
    </source>
</evidence>
<sequence length="370" mass="43750">MLRTTLSHKILIILCFLIFLAYQLIDKKVPNKSIGKSSNNISILYWTKMFQTDDFNLGFGPHIFQKCEYSNCFTTNNRSLLNIDEFSAIVFHHADFKSNDLPQVRSSKQYYIFFNLESPLNSFTKPRNDFYNWTMSYRSDSDIVHPYGYFTKRITTYQFPSIENLRKRKGKFIWMVSNCITPSKREMLVEEINKHIKVDVIGKCAETLSISCPKTDGKKCYNFIEKNYKFYLSFENSLCKDYVTEKLFNILQKNVLPIVYGSADYSNIAPPNSYINVRNYRNISEFIEYIKQLDENPELYLRYLQWKKENVIEIYPQKALCDLCKKLNEVKVYKTYKDLMSWWFSDGMCENNAKIGVNSSQGFQYHSEVI</sequence>
<feature type="domain" description="Fucosyltransferase C-terminal" evidence="14">
    <location>
        <begin position="166"/>
        <end position="342"/>
    </location>
</feature>
<gene>
    <name evidence="16" type="ORF">HHI36_000943</name>
</gene>
<dbReference type="PANTHER" id="PTHR48438">
    <property type="entry name" value="ALPHA-(1,3)-FUCOSYLTRANSFERASE C-RELATED"/>
    <property type="match status" value="1"/>
</dbReference>
<evidence type="ECO:0000256" key="5">
    <source>
        <dbReference type="ARBA" id="ARBA00022679"/>
    </source>
</evidence>
<accession>A0ABD2P6G8</accession>
<comment type="similarity">
    <text evidence="3 12">Belongs to the glycosyltransferase 10 family.</text>
</comment>
<evidence type="ECO:0000256" key="3">
    <source>
        <dbReference type="ARBA" id="ARBA00008919"/>
    </source>
</evidence>